<evidence type="ECO:0000313" key="3">
    <source>
        <dbReference type="Proteomes" id="UP001597448"/>
    </source>
</evidence>
<dbReference type="Pfam" id="PF13559">
    <property type="entry name" value="DUF4129"/>
    <property type="match status" value="1"/>
</dbReference>
<proteinExistence type="predicted"/>
<accession>A0ABW5FAJ0</accession>
<feature type="domain" description="Protein-glutamine gamma-glutamyltransferase-like C-terminal" evidence="1">
    <location>
        <begin position="36"/>
        <end position="86"/>
    </location>
</feature>
<dbReference type="RefSeq" id="WP_379313048.1">
    <property type="nucleotide sequence ID" value="NZ_JBHUKY010000027.1"/>
</dbReference>
<reference evidence="3" key="1">
    <citation type="journal article" date="2019" name="Int. J. Syst. Evol. Microbiol.">
        <title>The Global Catalogue of Microorganisms (GCM) 10K type strain sequencing project: providing services to taxonomists for standard genome sequencing and annotation.</title>
        <authorList>
            <consortium name="The Broad Institute Genomics Platform"/>
            <consortium name="The Broad Institute Genome Sequencing Center for Infectious Disease"/>
            <person name="Wu L."/>
            <person name="Ma J."/>
        </authorList>
    </citation>
    <scope>NUCLEOTIDE SEQUENCE [LARGE SCALE GENOMIC DNA]</scope>
    <source>
        <strain evidence="3">CCM 8725</strain>
    </source>
</reference>
<sequence length="169" mass="17277">MLAAAIRWRRSLALLPAVRRAGRLGRERQLRAAALAWHGLAARYGPPLPGVTAREYADSLAIEDGRLRAAVRGFVRQWETLAYGGTGGGVPLAAARSAGDAVPLPASGSAGGVVSLAASDLARGAVSLTASCPTGDATPMSPSSPPNAADTTDAAAFMARCLMITFHLT</sequence>
<evidence type="ECO:0000259" key="1">
    <source>
        <dbReference type="Pfam" id="PF13559"/>
    </source>
</evidence>
<comment type="caution">
    <text evidence="2">The sequence shown here is derived from an EMBL/GenBank/DDBJ whole genome shotgun (WGS) entry which is preliminary data.</text>
</comment>
<dbReference type="Proteomes" id="UP001597448">
    <property type="component" value="Unassembled WGS sequence"/>
</dbReference>
<protein>
    <submittedName>
        <fullName evidence="2">DUF4129 domain-containing protein</fullName>
    </submittedName>
</protein>
<dbReference type="EMBL" id="JBHUKY010000027">
    <property type="protein sequence ID" value="MFD2411500.1"/>
    <property type="molecule type" value="Genomic_DNA"/>
</dbReference>
<dbReference type="InterPro" id="IPR025403">
    <property type="entry name" value="TgpA-like_C"/>
</dbReference>
<name>A0ABW5FAJ0_9BACL</name>
<organism evidence="2 3">
    <name type="scientific">Paenibacillus rhizoplanae</name>
    <dbReference type="NCBI Taxonomy" id="1917181"/>
    <lineage>
        <taxon>Bacteria</taxon>
        <taxon>Bacillati</taxon>
        <taxon>Bacillota</taxon>
        <taxon>Bacilli</taxon>
        <taxon>Bacillales</taxon>
        <taxon>Paenibacillaceae</taxon>
        <taxon>Paenibacillus</taxon>
    </lineage>
</organism>
<keyword evidence="3" id="KW-1185">Reference proteome</keyword>
<evidence type="ECO:0000313" key="2">
    <source>
        <dbReference type="EMBL" id="MFD2411500.1"/>
    </source>
</evidence>
<gene>
    <name evidence="2" type="ORF">ACFSX3_16550</name>
</gene>